<evidence type="ECO:0000256" key="3">
    <source>
        <dbReference type="ARBA" id="ARBA00023125"/>
    </source>
</evidence>
<dbReference type="Proteomes" id="UP000019849">
    <property type="component" value="Unassembled WGS sequence"/>
</dbReference>
<dbReference type="InterPro" id="IPR025166">
    <property type="entry name" value="Integrase_DNA_bind_dom"/>
</dbReference>
<dbReference type="PATRIC" id="fig|69279.3.peg.2125"/>
<feature type="domain" description="Core-binding (CB)" evidence="7">
    <location>
        <begin position="97"/>
        <end position="205"/>
    </location>
</feature>
<evidence type="ECO:0000313" key="9">
    <source>
        <dbReference type="Proteomes" id="UP000019849"/>
    </source>
</evidence>
<dbReference type="AlphaFoldDB" id="A0A011URX8"/>
<dbReference type="HOGENOM" id="CLU_027562_17_7_5"/>
<dbReference type="InterPro" id="IPR053876">
    <property type="entry name" value="Phage_int_M"/>
</dbReference>
<dbReference type="Gene3D" id="1.10.150.130">
    <property type="match status" value="1"/>
</dbReference>
<keyword evidence="3 5" id="KW-0238">DNA-binding</keyword>
<dbReference type="GO" id="GO:0015074">
    <property type="term" value="P:DNA integration"/>
    <property type="evidence" value="ECO:0007669"/>
    <property type="project" value="UniProtKB-KW"/>
</dbReference>
<dbReference type="GO" id="GO:0006310">
    <property type="term" value="P:DNA recombination"/>
    <property type="evidence" value="ECO:0007669"/>
    <property type="project" value="UniProtKB-KW"/>
</dbReference>
<evidence type="ECO:0000256" key="1">
    <source>
        <dbReference type="ARBA" id="ARBA00008857"/>
    </source>
</evidence>
<organism evidence="8 9">
    <name type="scientific">Aquamicrobium defluvii</name>
    <dbReference type="NCBI Taxonomy" id="69279"/>
    <lineage>
        <taxon>Bacteria</taxon>
        <taxon>Pseudomonadati</taxon>
        <taxon>Pseudomonadota</taxon>
        <taxon>Alphaproteobacteria</taxon>
        <taxon>Hyphomicrobiales</taxon>
        <taxon>Phyllobacteriaceae</taxon>
        <taxon>Aquamicrobium</taxon>
    </lineage>
</organism>
<name>A0A011URX8_9HYPH</name>
<dbReference type="STRING" id="69279.BG36_03640"/>
<dbReference type="RefSeq" id="WP_035026333.1">
    <property type="nucleotide sequence ID" value="NZ_KK073886.1"/>
</dbReference>
<evidence type="ECO:0000256" key="4">
    <source>
        <dbReference type="ARBA" id="ARBA00023172"/>
    </source>
</evidence>
<proteinExistence type="inferred from homology"/>
<dbReference type="PROSITE" id="PS51900">
    <property type="entry name" value="CB"/>
    <property type="match status" value="1"/>
</dbReference>
<evidence type="ECO:0000256" key="2">
    <source>
        <dbReference type="ARBA" id="ARBA00022908"/>
    </source>
</evidence>
<dbReference type="PANTHER" id="PTHR30629:SF2">
    <property type="entry name" value="PROPHAGE INTEGRASE INTS-RELATED"/>
    <property type="match status" value="1"/>
</dbReference>
<dbReference type="InterPro" id="IPR044068">
    <property type="entry name" value="CB"/>
</dbReference>
<dbReference type="InterPro" id="IPR002104">
    <property type="entry name" value="Integrase_catalytic"/>
</dbReference>
<comment type="similarity">
    <text evidence="1">Belongs to the 'phage' integrase family.</text>
</comment>
<sequence length="424" mass="46228">MPKLTKAIIDRAEPREKQYTIWCSELKGFGAYVHPSGRRTYFIDYRTGDGTRRRMTIGRHGALTTEQARKLAIETMGGVVLRKADPLGERRSRRSSITLSDLCDQYLKVVESGMIVGRSRRPKKASTIEIDRGRIERHIKPLLGAKRVIDLTRADVVKFIRDVTAGRTAVHNRRGKNGARILVTGGPGTAARTAGLLGAILTYAVGEGIIEHNPAASVPKPADNVRTRRLSADEYRAVGKVLSDASAELGTPQALTGAWLLALTGCRLGEIVNLTWDEVDEASNCFRLKDSKTGPSVRPIGKEAFDVLADALRVDGNPYVLPGLRKEGSYNGLSGAWLRFMRQAQLAGVTPHTMRHSYASIAGDIGMSDSTISSLLGHSSATVTSKYVHRLDSVLVASANKVCREIFRQMTGKGGNVIDMPRRA</sequence>
<protein>
    <submittedName>
        <fullName evidence="8">Integrase</fullName>
    </submittedName>
</protein>
<dbReference type="PROSITE" id="PS51898">
    <property type="entry name" value="TYR_RECOMBINASE"/>
    <property type="match status" value="1"/>
</dbReference>
<feature type="domain" description="Tyr recombinase" evidence="6">
    <location>
        <begin position="225"/>
        <end position="400"/>
    </location>
</feature>
<dbReference type="InterPro" id="IPR010998">
    <property type="entry name" value="Integrase_recombinase_N"/>
</dbReference>
<dbReference type="InterPro" id="IPR038488">
    <property type="entry name" value="Integrase_DNA-bd_sf"/>
</dbReference>
<dbReference type="Pfam" id="PF22022">
    <property type="entry name" value="Phage_int_M"/>
    <property type="match status" value="1"/>
</dbReference>
<keyword evidence="2" id="KW-0229">DNA integration</keyword>
<dbReference type="InterPro" id="IPR050808">
    <property type="entry name" value="Phage_Integrase"/>
</dbReference>
<keyword evidence="4" id="KW-0233">DNA recombination</keyword>
<dbReference type="InterPro" id="IPR013762">
    <property type="entry name" value="Integrase-like_cat_sf"/>
</dbReference>
<dbReference type="PANTHER" id="PTHR30629">
    <property type="entry name" value="PROPHAGE INTEGRASE"/>
    <property type="match status" value="1"/>
</dbReference>
<gene>
    <name evidence="8" type="ORF">BG36_03640</name>
</gene>
<dbReference type="Gene3D" id="1.10.443.10">
    <property type="entry name" value="Intergrase catalytic core"/>
    <property type="match status" value="1"/>
</dbReference>
<reference evidence="8 9" key="1">
    <citation type="submission" date="2014-02" db="EMBL/GenBank/DDBJ databases">
        <title>Aquamicrobium defluvii Genome sequencing.</title>
        <authorList>
            <person name="Wang X."/>
        </authorList>
    </citation>
    <scope>NUCLEOTIDE SEQUENCE [LARGE SCALE GENOMIC DNA]</scope>
    <source>
        <strain evidence="8 9">W13Z1</strain>
    </source>
</reference>
<accession>A0A011URX8</accession>
<dbReference type="eggNOG" id="COG0582">
    <property type="taxonomic scope" value="Bacteria"/>
</dbReference>
<dbReference type="Gene3D" id="3.30.160.390">
    <property type="entry name" value="Integrase, DNA-binding domain"/>
    <property type="match status" value="1"/>
</dbReference>
<evidence type="ECO:0000313" key="8">
    <source>
        <dbReference type="EMBL" id="EXL08628.1"/>
    </source>
</evidence>
<dbReference type="Pfam" id="PF00589">
    <property type="entry name" value="Phage_integrase"/>
    <property type="match status" value="1"/>
</dbReference>
<evidence type="ECO:0000259" key="7">
    <source>
        <dbReference type="PROSITE" id="PS51900"/>
    </source>
</evidence>
<dbReference type="Pfam" id="PF13356">
    <property type="entry name" value="Arm-DNA-bind_3"/>
    <property type="match status" value="1"/>
</dbReference>
<dbReference type="InterPro" id="IPR011010">
    <property type="entry name" value="DNA_brk_join_enz"/>
</dbReference>
<evidence type="ECO:0000256" key="5">
    <source>
        <dbReference type="PROSITE-ProRule" id="PRU01248"/>
    </source>
</evidence>
<dbReference type="EMBL" id="JENY01000012">
    <property type="protein sequence ID" value="EXL08628.1"/>
    <property type="molecule type" value="Genomic_DNA"/>
</dbReference>
<dbReference type="GO" id="GO:0003677">
    <property type="term" value="F:DNA binding"/>
    <property type="evidence" value="ECO:0007669"/>
    <property type="project" value="UniProtKB-UniRule"/>
</dbReference>
<comment type="caution">
    <text evidence="8">The sequence shown here is derived from an EMBL/GenBank/DDBJ whole genome shotgun (WGS) entry which is preliminary data.</text>
</comment>
<dbReference type="CDD" id="cd00796">
    <property type="entry name" value="INT_Rci_Hp1_C"/>
    <property type="match status" value="1"/>
</dbReference>
<evidence type="ECO:0000259" key="6">
    <source>
        <dbReference type="PROSITE" id="PS51898"/>
    </source>
</evidence>
<dbReference type="SUPFAM" id="SSF56349">
    <property type="entry name" value="DNA breaking-rejoining enzymes"/>
    <property type="match status" value="1"/>
</dbReference>